<dbReference type="CDD" id="cd09275">
    <property type="entry name" value="RNase_HI_RT_DIRS1"/>
    <property type="match status" value="1"/>
</dbReference>
<dbReference type="Gene3D" id="1.10.287.3160">
    <property type="match status" value="1"/>
</dbReference>
<gene>
    <name evidence="1" type="ORF">NDU88_001694</name>
</gene>
<evidence type="ECO:0000313" key="2">
    <source>
        <dbReference type="Proteomes" id="UP001066276"/>
    </source>
</evidence>
<name>A0AAV7U761_PLEWA</name>
<evidence type="ECO:0000313" key="1">
    <source>
        <dbReference type="EMBL" id="KAJ1184897.1"/>
    </source>
</evidence>
<evidence type="ECO:0008006" key="3">
    <source>
        <dbReference type="Google" id="ProtNLM"/>
    </source>
</evidence>
<dbReference type="EMBL" id="JANPWB010000005">
    <property type="protein sequence ID" value="KAJ1184897.1"/>
    <property type="molecule type" value="Genomic_DNA"/>
</dbReference>
<dbReference type="SUPFAM" id="SSF53098">
    <property type="entry name" value="Ribonuclease H-like"/>
    <property type="match status" value="1"/>
</dbReference>
<dbReference type="AlphaFoldDB" id="A0AAV7U761"/>
<dbReference type="PANTHER" id="PTHR33050">
    <property type="entry name" value="REVERSE TRANSCRIPTASE DOMAIN-CONTAINING PROTEIN"/>
    <property type="match status" value="1"/>
</dbReference>
<proteinExistence type="predicted"/>
<comment type="caution">
    <text evidence="1">The sequence shown here is derived from an EMBL/GenBank/DDBJ whole genome shotgun (WGS) entry which is preliminary data.</text>
</comment>
<dbReference type="Proteomes" id="UP001066276">
    <property type="component" value="Chromosome 3_1"/>
</dbReference>
<protein>
    <recommendedName>
        <fullName evidence="3">Reverse transcriptase RNase H-like domain-containing protein</fullName>
    </recommendedName>
</protein>
<sequence length="494" mass="53354">MALKSTNATCILGRYIYALMNEAKMHSALPQEVLNLLADAQVAAAQVIQSGLDTSDSVARAMGTSIATRQHAWLRSSGFSPDVQATLLDLPFDGDKLFGAKADSALERFKESSFGVERRRLDGVCRLAECLLSYHDPQVAQEVSPVCGGVATLSVCGPSIWSYFGTSSLHKGDGGGCSRAQKKGDSSIPLYGRLVDQSQVSGAPAASPAVDNSVVRSGLFGKRAQISPGALSAPPVLRGSTGHNIESGLSSTAADSGHSGIDSYVPEWSGRSSPQGPSLLGLFASCILLVTHAHWHMRSIQWCIRRQWFQHKGDLEESIKISRDAAADLQWWAADGNLSQGKPFPLPPPVATVITDASTLGWGAHLGDLEVKGHWSPGEQRLHINLLELRAIRLALKAFLPSLRGRSVQVLTNNTTAMWYINKQGGVWSYLLCREALRLWSWVQDHRICLVANHLAGVLTCVRTISVSKSRPITNGVFIQTWSFTSSRCGGIYR</sequence>
<keyword evidence="2" id="KW-1185">Reference proteome</keyword>
<dbReference type="InterPro" id="IPR052055">
    <property type="entry name" value="Hepadnavirus_pol/RT"/>
</dbReference>
<dbReference type="PANTHER" id="PTHR33050:SF7">
    <property type="entry name" value="RIBONUCLEASE H"/>
    <property type="match status" value="1"/>
</dbReference>
<accession>A0AAV7U761</accession>
<dbReference type="InterPro" id="IPR012337">
    <property type="entry name" value="RNaseH-like_sf"/>
</dbReference>
<organism evidence="1 2">
    <name type="scientific">Pleurodeles waltl</name>
    <name type="common">Iberian ribbed newt</name>
    <dbReference type="NCBI Taxonomy" id="8319"/>
    <lineage>
        <taxon>Eukaryota</taxon>
        <taxon>Metazoa</taxon>
        <taxon>Chordata</taxon>
        <taxon>Craniata</taxon>
        <taxon>Vertebrata</taxon>
        <taxon>Euteleostomi</taxon>
        <taxon>Amphibia</taxon>
        <taxon>Batrachia</taxon>
        <taxon>Caudata</taxon>
        <taxon>Salamandroidea</taxon>
        <taxon>Salamandridae</taxon>
        <taxon>Pleurodelinae</taxon>
        <taxon>Pleurodeles</taxon>
    </lineage>
</organism>
<reference evidence="1" key="1">
    <citation type="journal article" date="2022" name="bioRxiv">
        <title>Sequencing and chromosome-scale assembly of the giantPleurodeles waltlgenome.</title>
        <authorList>
            <person name="Brown T."/>
            <person name="Elewa A."/>
            <person name="Iarovenko S."/>
            <person name="Subramanian E."/>
            <person name="Araus A.J."/>
            <person name="Petzold A."/>
            <person name="Susuki M."/>
            <person name="Suzuki K.-i.T."/>
            <person name="Hayashi T."/>
            <person name="Toyoda A."/>
            <person name="Oliveira C."/>
            <person name="Osipova E."/>
            <person name="Leigh N.D."/>
            <person name="Simon A."/>
            <person name="Yun M.H."/>
        </authorList>
    </citation>
    <scope>NUCLEOTIDE SEQUENCE</scope>
    <source>
        <strain evidence="1">20211129_DDA</strain>
        <tissue evidence="1">Liver</tissue>
    </source>
</reference>